<dbReference type="CDD" id="cd00198">
    <property type="entry name" value="vWFA"/>
    <property type="match status" value="1"/>
</dbReference>
<evidence type="ECO:0000313" key="5">
    <source>
        <dbReference type="Proteomes" id="UP000813462"/>
    </source>
</evidence>
<dbReference type="InterPro" id="IPR058580">
    <property type="entry name" value="DUF2828"/>
</dbReference>
<dbReference type="SUPFAM" id="SSF53300">
    <property type="entry name" value="vWA-like"/>
    <property type="match status" value="1"/>
</dbReference>
<evidence type="ECO:0000259" key="3">
    <source>
        <dbReference type="Pfam" id="PF25043"/>
    </source>
</evidence>
<dbReference type="AlphaFoldDB" id="A0A978UPN4"/>
<sequence length="615" mass="70112">MAPPSLLGPPALHRHIPEPKSTDSFVDLLTSNFNKTSLPANPQSHLIGFTENNSPTFLSSGNPCLDFFFHFVPNTPPKSLSQRLKLAWDHNPLTTLKLMCNLRGVRGTGFAGDLYRLLEGPEVRRRQKVEWLQIKGSGSKRGSKVGPFGMRGRRGRSFRRGNKASSKKTKRVEVKHTLPREVRVKRAEERSMREKKKARELRTEKRIAMAKKVVERYGRDPNFMFLYEKISDHFDECLKADIGFLNSNEYKKISLAAKWCPSIDSSFDRSTLICESIARKVFPRELYTEYEGIEDAHYAYRVRDRLRKEILVPLRRALELPEVYIGANQWDLIPYYRVASVAMKFYKEKFMKHDKERFQKYLEDVRAGKSKIAAGALLPHEIIGSLYGGGDDGEVADLQWKRMVDDLLNRGKLKNCIAVSDVSGSMNGIPMEVSVALGLLVSELSEDPWKGKIITFSENPQLNVIQGEDLRSKTEFVRHMDWGYNTNFQKVFDLILQVAVNGNLKAEQMIKRVFVFSDMEFDQASKTGWEADYEAIRRKFGKKGYEEAVPEIVFWNLRNSSSTPVGGEQEGVALVSGFSKNLMNLFLDGSRELNPESVVELAISGEEYDRLVVVD</sequence>
<protein>
    <submittedName>
        <fullName evidence="4">Uncharacterized protein</fullName>
    </submittedName>
</protein>
<dbReference type="InterPro" id="IPR056690">
    <property type="entry name" value="DUF7788"/>
</dbReference>
<dbReference type="Pfam" id="PF25043">
    <property type="entry name" value="DUF7788"/>
    <property type="match status" value="1"/>
</dbReference>
<evidence type="ECO:0000259" key="2">
    <source>
        <dbReference type="Pfam" id="PF11443"/>
    </source>
</evidence>
<dbReference type="InterPro" id="IPR011205">
    <property type="entry name" value="UCP015417_vWA"/>
</dbReference>
<accession>A0A978UPN4</accession>
<feature type="domain" description="DUF2828" evidence="2">
    <location>
        <begin position="50"/>
        <end position="109"/>
    </location>
</feature>
<comment type="caution">
    <text evidence="4">The sequence shown here is derived from an EMBL/GenBank/DDBJ whole genome shotgun (WGS) entry which is preliminary data.</text>
</comment>
<feature type="domain" description="DUF7788" evidence="3">
    <location>
        <begin position="415"/>
        <end position="595"/>
    </location>
</feature>
<feature type="domain" description="DUF2828" evidence="2">
    <location>
        <begin position="166"/>
        <end position="413"/>
    </location>
</feature>
<evidence type="ECO:0000256" key="1">
    <source>
        <dbReference type="SAM" id="MobiDB-lite"/>
    </source>
</evidence>
<evidence type="ECO:0000313" key="4">
    <source>
        <dbReference type="EMBL" id="KAH7516786.1"/>
    </source>
</evidence>
<name>A0A978UPN4_ZIZJJ</name>
<dbReference type="Pfam" id="PF11443">
    <property type="entry name" value="DUF2828"/>
    <property type="match status" value="2"/>
</dbReference>
<dbReference type="PANTHER" id="PTHR31373">
    <property type="entry name" value="OS06G0652100 PROTEIN"/>
    <property type="match status" value="1"/>
</dbReference>
<dbReference type="EMBL" id="JAEACU010000010">
    <property type="protein sequence ID" value="KAH7516786.1"/>
    <property type="molecule type" value="Genomic_DNA"/>
</dbReference>
<dbReference type="PIRSF" id="PIRSF015417">
    <property type="entry name" value="T31B5_30_vWA"/>
    <property type="match status" value="1"/>
</dbReference>
<feature type="compositionally biased region" description="Basic residues" evidence="1">
    <location>
        <begin position="151"/>
        <end position="170"/>
    </location>
</feature>
<reference evidence="4" key="1">
    <citation type="journal article" date="2021" name="Front. Plant Sci.">
        <title>Chromosome-Scale Genome Assembly for Chinese Sour Jujube and Insights Into Its Genome Evolution and Domestication Signature.</title>
        <authorList>
            <person name="Shen L.-Y."/>
            <person name="Luo H."/>
            <person name="Wang X.-L."/>
            <person name="Wang X.-M."/>
            <person name="Qiu X.-J."/>
            <person name="Liu H."/>
            <person name="Zhou S.-S."/>
            <person name="Jia K.-H."/>
            <person name="Nie S."/>
            <person name="Bao Y.-T."/>
            <person name="Zhang R.-G."/>
            <person name="Yun Q.-Z."/>
            <person name="Chai Y.-H."/>
            <person name="Lu J.-Y."/>
            <person name="Li Y."/>
            <person name="Zhao S.-W."/>
            <person name="Mao J.-F."/>
            <person name="Jia S.-G."/>
            <person name="Mao Y.-M."/>
        </authorList>
    </citation>
    <scope>NUCLEOTIDE SEQUENCE</scope>
    <source>
        <strain evidence="4">AT0</strain>
        <tissue evidence="4">Leaf</tissue>
    </source>
</reference>
<feature type="region of interest" description="Disordered" evidence="1">
    <location>
        <begin position="137"/>
        <end position="174"/>
    </location>
</feature>
<dbReference type="Proteomes" id="UP000813462">
    <property type="component" value="Unassembled WGS sequence"/>
</dbReference>
<gene>
    <name evidence="4" type="ORF">FEM48_Zijuj10G0171700</name>
</gene>
<proteinExistence type="predicted"/>
<dbReference type="PANTHER" id="PTHR31373:SF17">
    <property type="entry name" value="OS06G0652100 PROTEIN"/>
    <property type="match status" value="1"/>
</dbReference>
<dbReference type="Gene3D" id="3.40.50.410">
    <property type="entry name" value="von Willebrand factor, type A domain"/>
    <property type="match status" value="1"/>
</dbReference>
<organism evidence="4 5">
    <name type="scientific">Ziziphus jujuba var. spinosa</name>
    <dbReference type="NCBI Taxonomy" id="714518"/>
    <lineage>
        <taxon>Eukaryota</taxon>
        <taxon>Viridiplantae</taxon>
        <taxon>Streptophyta</taxon>
        <taxon>Embryophyta</taxon>
        <taxon>Tracheophyta</taxon>
        <taxon>Spermatophyta</taxon>
        <taxon>Magnoliopsida</taxon>
        <taxon>eudicotyledons</taxon>
        <taxon>Gunneridae</taxon>
        <taxon>Pentapetalae</taxon>
        <taxon>rosids</taxon>
        <taxon>fabids</taxon>
        <taxon>Rosales</taxon>
        <taxon>Rhamnaceae</taxon>
        <taxon>Paliureae</taxon>
        <taxon>Ziziphus</taxon>
    </lineage>
</organism>
<dbReference type="InterPro" id="IPR036465">
    <property type="entry name" value="vWFA_dom_sf"/>
</dbReference>